<keyword evidence="2" id="KW-1185">Reference proteome</keyword>
<dbReference type="AlphaFoldDB" id="A0A1W1XQU5"/>
<dbReference type="Gene3D" id="3.40.50.2000">
    <property type="entry name" value="Glycogen Phosphorylase B"/>
    <property type="match status" value="1"/>
</dbReference>
<accession>A0A1W1XQU5</accession>
<sequence>MNLKSLYWRYFEKMKQLNRIMGEVAEYVYAILCLLKLYVWDRANEDSTRCRKACYDILFISYFSYPYASDYGTQRINKFIKYLNECGLSQILVTTKPRSGRILDDSINELPENILVVRTPEMAATELRRKKVLVPDDYITWFRTCRKEIENILRHGSVSVLFATAPPYTNLLIGCYISCKYGIPIICDFRDPWNKIDVSTWGMRGNIRKLLNAKLERFVLKVSKYVIMADNETYYREYFLCSRSLENKIVGILNGYDEDDFARIEGVVKRDDRQLTISLVGNIYSENSVTYICNGFNLLKIKRPDIFHKVVLEYAGPASHHMRRISNEVGVKVVDHGYVSHEEAIKVRMRSDLQIFVQPENFKTHVMSGKIYEMIRTPVPIMALVSEGSEVARLIRETNTGEAVGQWDSSKFAESIVRVYEWRAQGRYEHSPNWKAIEKYSRRDQGKKLYALIAEFRNHR</sequence>
<dbReference type="RefSeq" id="WP_170920598.1">
    <property type="nucleotide sequence ID" value="NZ_FWXF01000016.1"/>
</dbReference>
<organism evidence="1 2">
    <name type="scientific">Desulfacinum hydrothermale DSM 13146</name>
    <dbReference type="NCBI Taxonomy" id="1121390"/>
    <lineage>
        <taxon>Bacteria</taxon>
        <taxon>Pseudomonadati</taxon>
        <taxon>Thermodesulfobacteriota</taxon>
        <taxon>Syntrophobacteria</taxon>
        <taxon>Syntrophobacterales</taxon>
        <taxon>Syntrophobacteraceae</taxon>
        <taxon>Desulfacinum</taxon>
    </lineage>
</organism>
<protein>
    <submittedName>
        <fullName evidence="1">Glycosyltransferase involved in cell wall bisynthesis</fullName>
    </submittedName>
</protein>
<dbReference type="STRING" id="1121390.SAMN02746041_02617"/>
<keyword evidence="1" id="KW-0808">Transferase</keyword>
<evidence type="ECO:0000313" key="1">
    <source>
        <dbReference type="EMBL" id="SMC26360.1"/>
    </source>
</evidence>
<dbReference type="SUPFAM" id="SSF53756">
    <property type="entry name" value="UDP-Glycosyltransferase/glycogen phosphorylase"/>
    <property type="match status" value="1"/>
</dbReference>
<reference evidence="1 2" key="1">
    <citation type="submission" date="2017-04" db="EMBL/GenBank/DDBJ databases">
        <authorList>
            <person name="Afonso C.L."/>
            <person name="Miller P.J."/>
            <person name="Scott M.A."/>
            <person name="Spackman E."/>
            <person name="Goraichik I."/>
            <person name="Dimitrov K.M."/>
            <person name="Suarez D.L."/>
            <person name="Swayne D.E."/>
        </authorList>
    </citation>
    <scope>NUCLEOTIDE SEQUENCE [LARGE SCALE GENOMIC DNA]</scope>
    <source>
        <strain evidence="1 2">DSM 13146</strain>
    </source>
</reference>
<proteinExistence type="predicted"/>
<dbReference type="GO" id="GO:0016740">
    <property type="term" value="F:transferase activity"/>
    <property type="evidence" value="ECO:0007669"/>
    <property type="project" value="UniProtKB-KW"/>
</dbReference>
<name>A0A1W1XQU5_9BACT</name>
<evidence type="ECO:0000313" key="2">
    <source>
        <dbReference type="Proteomes" id="UP000192783"/>
    </source>
</evidence>
<dbReference type="Proteomes" id="UP000192783">
    <property type="component" value="Unassembled WGS sequence"/>
</dbReference>
<gene>
    <name evidence="1" type="ORF">SAMN02746041_02617</name>
</gene>
<dbReference type="EMBL" id="FWXF01000016">
    <property type="protein sequence ID" value="SMC26360.1"/>
    <property type="molecule type" value="Genomic_DNA"/>
</dbReference>